<dbReference type="InterPro" id="IPR011919">
    <property type="entry name" value="Cell_div_ZipA"/>
</dbReference>
<evidence type="ECO:0000256" key="3">
    <source>
        <dbReference type="ARBA" id="ARBA00022618"/>
    </source>
</evidence>
<name>A0A1H7TFH3_9GAMM</name>
<dbReference type="GO" id="GO:0032153">
    <property type="term" value="C:cell division site"/>
    <property type="evidence" value="ECO:0007669"/>
    <property type="project" value="UniProtKB-UniRule"/>
</dbReference>
<dbReference type="EMBL" id="FOBI01000025">
    <property type="protein sequence ID" value="SEL83630.1"/>
    <property type="molecule type" value="Genomic_DNA"/>
</dbReference>
<evidence type="ECO:0000256" key="1">
    <source>
        <dbReference type="ARBA" id="ARBA00022475"/>
    </source>
</evidence>
<sequence length="369" mass="40823">MEDNIRNTLIIISALVIAAIFIHGYWTIRKQKNPYKLKAKEEPITPEPRGFDGSGFDQDGVSKVKVIGINPQHEEVLTNSSNVDENSLTSQARGTADAQLDKQVHQQGLNFGALLNDDDTVPEHLKQQALSDADNDDAAVTTQQAKVTKSSTDANSAQTKSSKPAAKTEPVYQQPVTQAKPDLRKANDRQAAVKRKQMEIDFEEQAIKDMPTMSATANEQQEVTEPEQQVLVLSVVMPEGLTISGAALLPSLLTLGMKYGDMNIFHRHQDNAGNGKVTFSLANIRNPGTFDLDDIENFSTQGVTLFMTLPNAGDAFEVFEQMLNAAKQLAVEFGGQLLDDKRSVMTKQTEQHYMGRIREFERKNRISSF</sequence>
<keyword evidence="6 8" id="KW-0472">Membrane</keyword>
<feature type="region of interest" description="Disordered" evidence="10">
    <location>
        <begin position="128"/>
        <end position="195"/>
    </location>
</feature>
<comment type="subunit">
    <text evidence="8">Interacts with FtsZ via their C-terminal domains.</text>
</comment>
<dbReference type="InterPro" id="IPR036765">
    <property type="entry name" value="ZipA_FtsZ-bd_C_sf"/>
</dbReference>
<comment type="subcellular location">
    <subcellularLocation>
        <location evidence="8">Cell inner membrane</location>
        <topology evidence="8">Single-pass type I membrane protein</topology>
    </subcellularLocation>
    <text evidence="8">Localizes to the Z ring in an FtsZ-dependent manner.</text>
</comment>
<evidence type="ECO:0000256" key="7">
    <source>
        <dbReference type="ARBA" id="ARBA00023306"/>
    </source>
</evidence>
<feature type="domain" description="ZipA C-terminal FtsZ-binding" evidence="11">
    <location>
        <begin position="227"/>
        <end position="357"/>
    </location>
</feature>
<feature type="transmembrane region" description="Helical" evidence="8">
    <location>
        <begin position="6"/>
        <end position="28"/>
    </location>
</feature>
<protein>
    <recommendedName>
        <fullName evidence="8 9">Cell division protein ZipA</fullName>
    </recommendedName>
</protein>
<feature type="region of interest" description="Disordered" evidence="10">
    <location>
        <begin position="75"/>
        <end position="100"/>
    </location>
</feature>
<dbReference type="Pfam" id="PF04354">
    <property type="entry name" value="ZipA_C"/>
    <property type="match status" value="1"/>
</dbReference>
<evidence type="ECO:0000256" key="2">
    <source>
        <dbReference type="ARBA" id="ARBA00022519"/>
    </source>
</evidence>
<keyword evidence="3 8" id="KW-0132">Cell division</keyword>
<dbReference type="SUPFAM" id="SSF64383">
    <property type="entry name" value="Cell-division protein ZipA, C-terminal domain"/>
    <property type="match status" value="1"/>
</dbReference>
<dbReference type="GO" id="GO:0000917">
    <property type="term" value="P:division septum assembly"/>
    <property type="evidence" value="ECO:0007669"/>
    <property type="project" value="TreeGrafter"/>
</dbReference>
<evidence type="ECO:0000256" key="6">
    <source>
        <dbReference type="ARBA" id="ARBA00023136"/>
    </source>
</evidence>
<dbReference type="InterPro" id="IPR007449">
    <property type="entry name" value="ZipA_FtsZ-bd_C"/>
</dbReference>
<keyword evidence="4 8" id="KW-0812">Transmembrane</keyword>
<evidence type="ECO:0000256" key="5">
    <source>
        <dbReference type="ARBA" id="ARBA00022989"/>
    </source>
</evidence>
<feature type="compositionally biased region" description="Polar residues" evidence="10">
    <location>
        <begin position="77"/>
        <end position="93"/>
    </location>
</feature>
<keyword evidence="7 8" id="KW-0131">Cell cycle</keyword>
<gene>
    <name evidence="8" type="primary">zipA</name>
    <name evidence="12" type="ORF">SAMN05216262_12512</name>
</gene>
<dbReference type="STRING" id="641665.GCA_002104455_02126"/>
<organism evidence="12 13">
    <name type="scientific">Colwellia chukchiensis</name>
    <dbReference type="NCBI Taxonomy" id="641665"/>
    <lineage>
        <taxon>Bacteria</taxon>
        <taxon>Pseudomonadati</taxon>
        <taxon>Pseudomonadota</taxon>
        <taxon>Gammaproteobacteria</taxon>
        <taxon>Alteromonadales</taxon>
        <taxon>Colwelliaceae</taxon>
        <taxon>Colwellia</taxon>
    </lineage>
</organism>
<evidence type="ECO:0000313" key="12">
    <source>
        <dbReference type="EMBL" id="SEL83630.1"/>
    </source>
</evidence>
<keyword evidence="5 8" id="KW-1133">Transmembrane helix</keyword>
<feature type="compositionally biased region" description="Polar residues" evidence="10">
    <location>
        <begin position="140"/>
        <end position="162"/>
    </location>
</feature>
<proteinExistence type="inferred from homology"/>
<keyword evidence="2 8" id="KW-0997">Cell inner membrane</keyword>
<comment type="similarity">
    <text evidence="8 9">Belongs to the ZipA family.</text>
</comment>
<dbReference type="NCBIfam" id="TIGR02205">
    <property type="entry name" value="septum_zipA"/>
    <property type="match status" value="1"/>
</dbReference>
<dbReference type="RefSeq" id="WP_085286068.1">
    <property type="nucleotide sequence ID" value="NZ_FOBI01000025.1"/>
</dbReference>
<evidence type="ECO:0000259" key="11">
    <source>
        <dbReference type="SMART" id="SM00771"/>
    </source>
</evidence>
<comment type="function">
    <text evidence="8 9">Essential cell division protein that stabilizes the FtsZ protofilaments by cross-linking them and that serves as a cytoplasmic membrane anchor for the Z ring. Also required for the recruitment to the septal ring of downstream cell division proteins.</text>
</comment>
<keyword evidence="1 8" id="KW-1003">Cell membrane</keyword>
<dbReference type="AlphaFoldDB" id="A0A1H7TFH3"/>
<dbReference type="Gene3D" id="3.30.1400.10">
    <property type="entry name" value="ZipA, C-terminal FtsZ-binding domain"/>
    <property type="match status" value="1"/>
</dbReference>
<dbReference type="OrthoDB" id="7054914at2"/>
<keyword evidence="13" id="KW-1185">Reference proteome</keyword>
<dbReference type="GO" id="GO:0005886">
    <property type="term" value="C:plasma membrane"/>
    <property type="evidence" value="ECO:0007669"/>
    <property type="project" value="UniProtKB-SubCell"/>
</dbReference>
<evidence type="ECO:0000256" key="9">
    <source>
        <dbReference type="RuleBase" id="RU003612"/>
    </source>
</evidence>
<reference evidence="13" key="1">
    <citation type="submission" date="2016-10" db="EMBL/GenBank/DDBJ databases">
        <authorList>
            <person name="Varghese N."/>
            <person name="Submissions S."/>
        </authorList>
    </citation>
    <scope>NUCLEOTIDE SEQUENCE [LARGE SCALE GENOMIC DNA]</scope>
    <source>
        <strain evidence="13">CGMCC 1.9127</strain>
    </source>
</reference>
<evidence type="ECO:0000256" key="4">
    <source>
        <dbReference type="ARBA" id="ARBA00022692"/>
    </source>
</evidence>
<evidence type="ECO:0000256" key="10">
    <source>
        <dbReference type="SAM" id="MobiDB-lite"/>
    </source>
</evidence>
<dbReference type="HAMAP" id="MF_00509">
    <property type="entry name" value="ZipA"/>
    <property type="match status" value="1"/>
</dbReference>
<evidence type="ECO:0000256" key="8">
    <source>
        <dbReference type="HAMAP-Rule" id="MF_00509"/>
    </source>
</evidence>
<dbReference type="PANTHER" id="PTHR38685">
    <property type="entry name" value="CELL DIVISION PROTEIN ZIPA"/>
    <property type="match status" value="1"/>
</dbReference>
<evidence type="ECO:0000313" key="13">
    <source>
        <dbReference type="Proteomes" id="UP000199297"/>
    </source>
</evidence>
<dbReference type="GO" id="GO:0043093">
    <property type="term" value="P:FtsZ-dependent cytokinesis"/>
    <property type="evidence" value="ECO:0007669"/>
    <property type="project" value="UniProtKB-UniRule"/>
</dbReference>
<dbReference type="SMART" id="SM00771">
    <property type="entry name" value="ZipA_C"/>
    <property type="match status" value="1"/>
</dbReference>
<dbReference type="Proteomes" id="UP000199297">
    <property type="component" value="Unassembled WGS sequence"/>
</dbReference>
<dbReference type="PANTHER" id="PTHR38685:SF1">
    <property type="entry name" value="CELL DIVISION PROTEIN ZIPA"/>
    <property type="match status" value="1"/>
</dbReference>
<accession>A0A1H7TFH3</accession>